<accession>A0A6A2YFB1</accession>
<dbReference type="EMBL" id="VEPZ02001453">
    <property type="protein sequence ID" value="KAE8672064.1"/>
    <property type="molecule type" value="Genomic_DNA"/>
</dbReference>
<feature type="compositionally biased region" description="Basic and acidic residues" evidence="1">
    <location>
        <begin position="135"/>
        <end position="150"/>
    </location>
</feature>
<dbReference type="PANTHER" id="PTHR33448:SF4">
    <property type="entry name" value="CHLOROPLAST PROTEIN HCF243"/>
    <property type="match status" value="1"/>
</dbReference>
<feature type="compositionally biased region" description="Polar residues" evidence="1">
    <location>
        <begin position="34"/>
        <end position="47"/>
    </location>
</feature>
<feature type="region of interest" description="Disordered" evidence="1">
    <location>
        <begin position="133"/>
        <end position="153"/>
    </location>
</feature>
<protein>
    <submittedName>
        <fullName evidence="2">Uncharacterized protein</fullName>
    </submittedName>
</protein>
<evidence type="ECO:0000313" key="2">
    <source>
        <dbReference type="EMBL" id="KAE8672064.1"/>
    </source>
</evidence>
<feature type="compositionally biased region" description="Polar residues" evidence="1">
    <location>
        <begin position="229"/>
        <end position="238"/>
    </location>
</feature>
<comment type="caution">
    <text evidence="2">The sequence shown here is derived from an EMBL/GenBank/DDBJ whole genome shotgun (WGS) entry which is preliminary data.</text>
</comment>
<gene>
    <name evidence="2" type="ORF">F3Y22_tig00111852pilonHSYRG00007</name>
</gene>
<dbReference type="PANTHER" id="PTHR33448">
    <property type="entry name" value="CHLOROPLAST PROTEIN HCF243-RELATED"/>
    <property type="match status" value="1"/>
</dbReference>
<feature type="region of interest" description="Disordered" evidence="1">
    <location>
        <begin position="196"/>
        <end position="239"/>
    </location>
</feature>
<feature type="region of interest" description="Disordered" evidence="1">
    <location>
        <begin position="34"/>
        <end position="65"/>
    </location>
</feature>
<keyword evidence="3" id="KW-1185">Reference proteome</keyword>
<evidence type="ECO:0000256" key="1">
    <source>
        <dbReference type="SAM" id="MobiDB-lite"/>
    </source>
</evidence>
<dbReference type="AlphaFoldDB" id="A0A6A2YFB1"/>
<reference evidence="2" key="1">
    <citation type="submission" date="2019-09" db="EMBL/GenBank/DDBJ databases">
        <title>Draft genome information of white flower Hibiscus syriacus.</title>
        <authorList>
            <person name="Kim Y.-M."/>
        </authorList>
    </citation>
    <scope>NUCLEOTIDE SEQUENCE [LARGE SCALE GENOMIC DNA]</scope>
    <source>
        <strain evidence="2">YM2019G1</strain>
    </source>
</reference>
<sequence>MDPERPHGSSIRDLFICFTSGHYFSRRIMVRNNSSLKNGEQKTSPMFSNGKKKGPGFENPEPSSPKVTCIGQVRVNKSKKQGSMLRDCSRSNYGGDCRRWVHLPMTICEALRAFGAEYVYCLLPCTRSSSCMANNKEDKTGGRSGKDRARVCVSSSSPPMDALLLTRCRSVLLKMAAFADQICWETREIAEIKEDTLTQASSDAPERVHEEEEGSNSNTEAMGPDPGNESKQSGNRQNPLPDCLMLMMCEPKLSMEVSKETWVCRGDFINKQPLVKQKEGVDEPPVLLQPPAPEPSSSLANDRLSVKQRDGVDPPPAAVASSSWSLAADPPLVMDAISACNCG</sequence>
<proteinExistence type="predicted"/>
<organism evidence="2 3">
    <name type="scientific">Hibiscus syriacus</name>
    <name type="common">Rose of Sharon</name>
    <dbReference type="NCBI Taxonomy" id="106335"/>
    <lineage>
        <taxon>Eukaryota</taxon>
        <taxon>Viridiplantae</taxon>
        <taxon>Streptophyta</taxon>
        <taxon>Embryophyta</taxon>
        <taxon>Tracheophyta</taxon>
        <taxon>Spermatophyta</taxon>
        <taxon>Magnoliopsida</taxon>
        <taxon>eudicotyledons</taxon>
        <taxon>Gunneridae</taxon>
        <taxon>Pentapetalae</taxon>
        <taxon>rosids</taxon>
        <taxon>malvids</taxon>
        <taxon>Malvales</taxon>
        <taxon>Malvaceae</taxon>
        <taxon>Malvoideae</taxon>
        <taxon>Hibiscus</taxon>
    </lineage>
</organism>
<evidence type="ECO:0000313" key="3">
    <source>
        <dbReference type="Proteomes" id="UP000436088"/>
    </source>
</evidence>
<name>A0A6A2YFB1_HIBSY</name>
<dbReference type="Proteomes" id="UP000436088">
    <property type="component" value="Unassembled WGS sequence"/>
</dbReference>
<feature type="region of interest" description="Disordered" evidence="1">
    <location>
        <begin position="283"/>
        <end position="325"/>
    </location>
</feature>